<organism evidence="3 4">
    <name type="scientific">Portibacter lacus</name>
    <dbReference type="NCBI Taxonomy" id="1099794"/>
    <lineage>
        <taxon>Bacteria</taxon>
        <taxon>Pseudomonadati</taxon>
        <taxon>Bacteroidota</taxon>
        <taxon>Saprospiria</taxon>
        <taxon>Saprospirales</taxon>
        <taxon>Haliscomenobacteraceae</taxon>
        <taxon>Portibacter</taxon>
    </lineage>
</organism>
<dbReference type="PANTHER" id="PTHR11178">
    <property type="entry name" value="IRON-SULFUR CLUSTER SCAFFOLD PROTEIN NFU-RELATED"/>
    <property type="match status" value="1"/>
</dbReference>
<protein>
    <recommendedName>
        <fullName evidence="2">NIF system FeS cluster assembly NifU C-terminal domain-containing protein</fullName>
    </recommendedName>
</protein>
<comment type="similarity">
    <text evidence="1">Belongs to the NifU family.</text>
</comment>
<keyword evidence="4" id="KW-1185">Reference proteome</keyword>
<dbReference type="Gene3D" id="3.30.300.130">
    <property type="entry name" value="Fe-S cluster assembly (FSCA)"/>
    <property type="match status" value="1"/>
</dbReference>
<dbReference type="EMBL" id="BSOH01000020">
    <property type="protein sequence ID" value="GLR18339.1"/>
    <property type="molecule type" value="Genomic_DNA"/>
</dbReference>
<dbReference type="GO" id="GO:0051536">
    <property type="term" value="F:iron-sulfur cluster binding"/>
    <property type="evidence" value="ECO:0007669"/>
    <property type="project" value="InterPro"/>
</dbReference>
<dbReference type="InterPro" id="IPR001075">
    <property type="entry name" value="NIF_FeS_clus_asmbl_NifU_C"/>
</dbReference>
<feature type="domain" description="NIF system FeS cluster assembly NifU C-terminal" evidence="2">
    <location>
        <begin position="14"/>
        <end position="78"/>
    </location>
</feature>
<reference evidence="3" key="2">
    <citation type="submission" date="2023-01" db="EMBL/GenBank/DDBJ databases">
        <title>Draft genome sequence of Portibacter lacus strain NBRC 108769.</title>
        <authorList>
            <person name="Sun Q."/>
            <person name="Mori K."/>
        </authorList>
    </citation>
    <scope>NUCLEOTIDE SEQUENCE</scope>
    <source>
        <strain evidence="3">NBRC 108769</strain>
    </source>
</reference>
<reference evidence="3" key="1">
    <citation type="journal article" date="2014" name="Int. J. Syst. Evol. Microbiol.">
        <title>Complete genome sequence of Corynebacterium casei LMG S-19264T (=DSM 44701T), isolated from a smear-ripened cheese.</title>
        <authorList>
            <consortium name="US DOE Joint Genome Institute (JGI-PGF)"/>
            <person name="Walter F."/>
            <person name="Albersmeier A."/>
            <person name="Kalinowski J."/>
            <person name="Ruckert C."/>
        </authorList>
    </citation>
    <scope>NUCLEOTIDE SEQUENCE</scope>
    <source>
        <strain evidence="3">NBRC 108769</strain>
    </source>
</reference>
<dbReference type="GO" id="GO:0016226">
    <property type="term" value="P:iron-sulfur cluster assembly"/>
    <property type="evidence" value="ECO:0007669"/>
    <property type="project" value="InterPro"/>
</dbReference>
<name>A0AA37SRS2_9BACT</name>
<dbReference type="Proteomes" id="UP001156666">
    <property type="component" value="Unassembled WGS sequence"/>
</dbReference>
<proteinExistence type="inferred from homology"/>
<evidence type="ECO:0000256" key="1">
    <source>
        <dbReference type="ARBA" id="ARBA00006420"/>
    </source>
</evidence>
<dbReference type="InterPro" id="IPR034904">
    <property type="entry name" value="FSCA_dom_sf"/>
</dbReference>
<dbReference type="AlphaFoldDB" id="A0AA37SRS2"/>
<evidence type="ECO:0000313" key="3">
    <source>
        <dbReference type="EMBL" id="GLR18339.1"/>
    </source>
</evidence>
<dbReference type="GO" id="GO:0005506">
    <property type="term" value="F:iron ion binding"/>
    <property type="evidence" value="ECO:0007669"/>
    <property type="project" value="InterPro"/>
</dbReference>
<sequence>MSDKEKQEWIDRVDVALEEIRPHLAVDGGNIEVLDVTDELMVQIKWLGNCEMCTMSSMTMKAGVEQAIKSRIPQINGVHAVNGIQ</sequence>
<dbReference type="PANTHER" id="PTHR11178:SF25">
    <property type="entry name" value="NIFU-LIKE PROTEIN 3, CHLOROPLASTIC"/>
    <property type="match status" value="1"/>
</dbReference>
<evidence type="ECO:0000313" key="4">
    <source>
        <dbReference type="Proteomes" id="UP001156666"/>
    </source>
</evidence>
<accession>A0AA37SRS2</accession>
<dbReference type="RefSeq" id="WP_235293703.1">
    <property type="nucleotide sequence ID" value="NZ_BSOH01000020.1"/>
</dbReference>
<gene>
    <name evidence="3" type="ORF">GCM10007940_29550</name>
</gene>
<dbReference type="SUPFAM" id="SSF117916">
    <property type="entry name" value="Fe-S cluster assembly (FSCA) domain-like"/>
    <property type="match status" value="1"/>
</dbReference>
<evidence type="ECO:0000259" key="2">
    <source>
        <dbReference type="Pfam" id="PF01106"/>
    </source>
</evidence>
<dbReference type="Pfam" id="PF01106">
    <property type="entry name" value="NifU"/>
    <property type="match status" value="1"/>
</dbReference>
<comment type="caution">
    <text evidence="3">The sequence shown here is derived from an EMBL/GenBank/DDBJ whole genome shotgun (WGS) entry which is preliminary data.</text>
</comment>